<sequence>MGRTAYDFEEYGIDNIRTYVRNFELPRPDPCSEKDLLFMLGRGPYIPSTDVNKSHQNILHTRHERWRSFENIQHLTLDGISPLKWTNMLPLKANEPIDKASCAIDPRYRLPQVLPDFYTHAPIDISNMQSWLNLLLITATRIMHTTMPATSPYAFQYGKNKSKDNHIFRHFVWSPNGLNPHEPTWDAGSVVVAYQPPFVLTLQDLQEFASCRAFPTFDAISDHLSSKYRLWAKIWDTCQVNHSNWFILTSYTHWVFGAFSKGMRVAFVSPVITYSRSKPSILEIFLYWVCSAMNQPGTFRLPQVGDDVLDPYEVPCTAYDVLFFGHRAVLALCDT</sequence>
<dbReference type="AlphaFoldDB" id="A0A9P6JUK3"/>
<gene>
    <name evidence="1" type="ORF">CPB83DRAFT_590328</name>
</gene>
<dbReference type="EMBL" id="MU157830">
    <property type="protein sequence ID" value="KAF9532954.1"/>
    <property type="molecule type" value="Genomic_DNA"/>
</dbReference>
<organism evidence="1 2">
    <name type="scientific">Crepidotus variabilis</name>
    <dbReference type="NCBI Taxonomy" id="179855"/>
    <lineage>
        <taxon>Eukaryota</taxon>
        <taxon>Fungi</taxon>
        <taxon>Dikarya</taxon>
        <taxon>Basidiomycota</taxon>
        <taxon>Agaricomycotina</taxon>
        <taxon>Agaricomycetes</taxon>
        <taxon>Agaricomycetidae</taxon>
        <taxon>Agaricales</taxon>
        <taxon>Agaricineae</taxon>
        <taxon>Crepidotaceae</taxon>
        <taxon>Crepidotus</taxon>
    </lineage>
</organism>
<keyword evidence="2" id="KW-1185">Reference proteome</keyword>
<accession>A0A9P6JUK3</accession>
<dbReference type="Proteomes" id="UP000807306">
    <property type="component" value="Unassembled WGS sequence"/>
</dbReference>
<evidence type="ECO:0000313" key="1">
    <source>
        <dbReference type="EMBL" id="KAF9532954.1"/>
    </source>
</evidence>
<dbReference type="OrthoDB" id="2579508at2759"/>
<proteinExistence type="predicted"/>
<reference evidence="1" key="1">
    <citation type="submission" date="2020-11" db="EMBL/GenBank/DDBJ databases">
        <authorList>
            <consortium name="DOE Joint Genome Institute"/>
            <person name="Ahrendt S."/>
            <person name="Riley R."/>
            <person name="Andreopoulos W."/>
            <person name="Labutti K."/>
            <person name="Pangilinan J."/>
            <person name="Ruiz-Duenas F.J."/>
            <person name="Barrasa J.M."/>
            <person name="Sanchez-Garcia M."/>
            <person name="Camarero S."/>
            <person name="Miyauchi S."/>
            <person name="Serrano A."/>
            <person name="Linde D."/>
            <person name="Babiker R."/>
            <person name="Drula E."/>
            <person name="Ayuso-Fernandez I."/>
            <person name="Pacheco R."/>
            <person name="Padilla G."/>
            <person name="Ferreira P."/>
            <person name="Barriuso J."/>
            <person name="Kellner H."/>
            <person name="Castanera R."/>
            <person name="Alfaro M."/>
            <person name="Ramirez L."/>
            <person name="Pisabarro A.G."/>
            <person name="Kuo A."/>
            <person name="Tritt A."/>
            <person name="Lipzen A."/>
            <person name="He G."/>
            <person name="Yan M."/>
            <person name="Ng V."/>
            <person name="Cullen D."/>
            <person name="Martin F."/>
            <person name="Rosso M.-N."/>
            <person name="Henrissat B."/>
            <person name="Hibbett D."/>
            <person name="Martinez A.T."/>
            <person name="Grigoriev I.V."/>
        </authorList>
    </citation>
    <scope>NUCLEOTIDE SEQUENCE</scope>
    <source>
        <strain evidence="1">CBS 506.95</strain>
    </source>
</reference>
<protein>
    <submittedName>
        <fullName evidence="1">Uncharacterized protein</fullName>
    </submittedName>
</protein>
<comment type="caution">
    <text evidence="1">The sequence shown here is derived from an EMBL/GenBank/DDBJ whole genome shotgun (WGS) entry which is preliminary data.</text>
</comment>
<name>A0A9P6JUK3_9AGAR</name>
<evidence type="ECO:0000313" key="2">
    <source>
        <dbReference type="Proteomes" id="UP000807306"/>
    </source>
</evidence>